<keyword evidence="2" id="KW-1185">Reference proteome</keyword>
<comment type="caution">
    <text evidence="1">The sequence shown here is derived from an EMBL/GenBank/DDBJ whole genome shotgun (WGS) entry which is preliminary data.</text>
</comment>
<name>A0AAE1EKB6_PETCI</name>
<reference evidence="1" key="1">
    <citation type="submission" date="2023-10" db="EMBL/GenBank/DDBJ databases">
        <title>Genome assemblies of two species of porcelain crab, Petrolisthes cinctipes and Petrolisthes manimaculis (Anomura: Porcellanidae).</title>
        <authorList>
            <person name="Angst P."/>
        </authorList>
    </citation>
    <scope>NUCLEOTIDE SEQUENCE</scope>
    <source>
        <strain evidence="1">PB745_01</strain>
        <tissue evidence="1">Gill</tissue>
    </source>
</reference>
<accession>A0AAE1EKB6</accession>
<dbReference type="Proteomes" id="UP001286313">
    <property type="component" value="Unassembled WGS sequence"/>
</dbReference>
<evidence type="ECO:0000313" key="1">
    <source>
        <dbReference type="EMBL" id="KAK3853800.1"/>
    </source>
</evidence>
<proteinExistence type="predicted"/>
<dbReference type="EMBL" id="JAWQEG010006822">
    <property type="protein sequence ID" value="KAK3853800.1"/>
    <property type="molecule type" value="Genomic_DNA"/>
</dbReference>
<sequence>MPPHTSAHRSFYLPPHHPHHCPYTLPFPQITPPPPLPPYPPLPLSLYPSFPQITPPTPALLPYPLLSPPHGPIYFLHTPYVSLPPSLTSAVVFTFA</sequence>
<protein>
    <submittedName>
        <fullName evidence="1">Uncharacterized protein</fullName>
    </submittedName>
</protein>
<dbReference type="AlphaFoldDB" id="A0AAE1EKB6"/>
<evidence type="ECO:0000313" key="2">
    <source>
        <dbReference type="Proteomes" id="UP001286313"/>
    </source>
</evidence>
<organism evidence="1 2">
    <name type="scientific">Petrolisthes cinctipes</name>
    <name type="common">Flat porcelain crab</name>
    <dbReference type="NCBI Taxonomy" id="88211"/>
    <lineage>
        <taxon>Eukaryota</taxon>
        <taxon>Metazoa</taxon>
        <taxon>Ecdysozoa</taxon>
        <taxon>Arthropoda</taxon>
        <taxon>Crustacea</taxon>
        <taxon>Multicrustacea</taxon>
        <taxon>Malacostraca</taxon>
        <taxon>Eumalacostraca</taxon>
        <taxon>Eucarida</taxon>
        <taxon>Decapoda</taxon>
        <taxon>Pleocyemata</taxon>
        <taxon>Anomura</taxon>
        <taxon>Galatheoidea</taxon>
        <taxon>Porcellanidae</taxon>
        <taxon>Petrolisthes</taxon>
    </lineage>
</organism>
<gene>
    <name evidence="1" type="ORF">Pcinc_039675</name>
</gene>